<dbReference type="InterPro" id="IPR000914">
    <property type="entry name" value="SBP_5_dom"/>
</dbReference>
<reference evidence="6 7" key="2">
    <citation type="submission" date="2009-02" db="EMBL/GenBank/DDBJ databases">
        <title>Draft genome sequence of Clostridium asparagiforme (DSM 15981).</title>
        <authorList>
            <person name="Sudarsanam P."/>
            <person name="Ley R."/>
            <person name="Guruge J."/>
            <person name="Turnbaugh P.J."/>
            <person name="Mahowald M."/>
            <person name="Liep D."/>
            <person name="Gordon J."/>
        </authorList>
    </citation>
    <scope>NUCLEOTIDE SEQUENCE [LARGE SCALE GENOMIC DNA]</scope>
    <source>
        <strain evidence="6 7">DSM 15981</strain>
    </source>
</reference>
<dbReference type="Gene3D" id="3.40.190.10">
    <property type="entry name" value="Periplasmic binding protein-like II"/>
    <property type="match status" value="1"/>
</dbReference>
<dbReference type="PIRSF" id="PIRSF002741">
    <property type="entry name" value="MppA"/>
    <property type="match status" value="1"/>
</dbReference>
<dbReference type="PANTHER" id="PTHR30290">
    <property type="entry name" value="PERIPLASMIC BINDING COMPONENT OF ABC TRANSPORTER"/>
    <property type="match status" value="1"/>
</dbReference>
<evidence type="ECO:0000256" key="4">
    <source>
        <dbReference type="SAM" id="Phobius"/>
    </source>
</evidence>
<keyword evidence="3" id="KW-0732">Signal</keyword>
<organism evidence="6 7">
    <name type="scientific">[Clostridium] asparagiforme DSM 15981</name>
    <dbReference type="NCBI Taxonomy" id="518636"/>
    <lineage>
        <taxon>Bacteria</taxon>
        <taxon>Bacillati</taxon>
        <taxon>Bacillota</taxon>
        <taxon>Clostridia</taxon>
        <taxon>Lachnospirales</taxon>
        <taxon>Lachnospiraceae</taxon>
        <taxon>Enterocloster</taxon>
    </lineage>
</organism>
<keyword evidence="7" id="KW-1185">Reference proteome</keyword>
<dbReference type="SUPFAM" id="SSF53850">
    <property type="entry name" value="Periplasmic binding protein-like II"/>
    <property type="match status" value="1"/>
</dbReference>
<dbReference type="GO" id="GO:0015833">
    <property type="term" value="P:peptide transport"/>
    <property type="evidence" value="ECO:0007669"/>
    <property type="project" value="TreeGrafter"/>
</dbReference>
<comment type="caution">
    <text evidence="6">The sequence shown here is derived from an EMBL/GenBank/DDBJ whole genome shotgun (WGS) entry which is preliminary data.</text>
</comment>
<keyword evidence="2" id="KW-0813">Transport</keyword>
<keyword evidence="4" id="KW-0812">Transmembrane</keyword>
<evidence type="ECO:0000313" key="6">
    <source>
        <dbReference type="EMBL" id="EEG52212.1"/>
    </source>
</evidence>
<protein>
    <submittedName>
        <fullName evidence="6">ABC transporter, substrate-binding protein, family 5</fullName>
    </submittedName>
</protein>
<keyword evidence="4" id="KW-0472">Membrane</keyword>
<dbReference type="PANTHER" id="PTHR30290:SF9">
    <property type="entry name" value="OLIGOPEPTIDE-BINDING PROTEIN APPA"/>
    <property type="match status" value="1"/>
</dbReference>
<reference evidence="6 7" key="1">
    <citation type="submission" date="2009-01" db="EMBL/GenBank/DDBJ databases">
        <authorList>
            <person name="Fulton L."/>
            <person name="Clifton S."/>
            <person name="Fulton B."/>
            <person name="Xu J."/>
            <person name="Minx P."/>
            <person name="Pepin K.H."/>
            <person name="Johnson M."/>
            <person name="Bhonagiri V."/>
            <person name="Nash W.E."/>
            <person name="Mardis E.R."/>
            <person name="Wilson R.K."/>
        </authorList>
    </citation>
    <scope>NUCLEOTIDE SEQUENCE [LARGE SCALE GENOMIC DNA]</scope>
    <source>
        <strain evidence="6 7">DSM 15981</strain>
    </source>
</reference>
<sequence length="542" mass="59929">MVQQLPKEKGESKAQIPVLRRAEKLMRRRIALMLSIALGLGMLAGCGSKAPVKSKGESTAAVSGEAAAYKKDVVVGTQGPIKTVDVQSGSNVYHNVLFRLTHDSLVYPNPETGKIEPRLATEWKWIDDNTIEFKLRDDVVFHNGETLKASDVVYTMKRGKELGTTISVKLDGLEACTAVDDTTVQMKLTSPNVDWLYTLSVAHMGIVSEKALTEDPEEGGKIGTGAWIVDSYVPSDYVKVKRNDHYWGQEPETETITLKYMPENSARLIALQNGEIDVCLNPNNNELHFIEEDDKLSLVQYDGTNEVFLAFNNRTGPGTNKNLRLALAHCIDTDSIIAAAMDGYAKKALSYWGWNTFGYYDGFGEYGYDLDKAKSYLDQAGLAPGEAKIGVYVSTAERKIAAQIIQESAKQIGLEVEIKEIDDAGLTSLSQYKTASHEAMINGINWAPQGDDVRRAYAPDSNTNKGVIDNARINELMDLAIAEQDEAKRSEYYKELQEIVHDEAYVIPIYYPVASIGINKNVQGAVFFPDGNHDFTQMRVAQ</sequence>
<gene>
    <name evidence="6" type="ORF">CLOSTASPAR_05725</name>
</gene>
<dbReference type="Gene3D" id="3.10.105.10">
    <property type="entry name" value="Dipeptide-binding Protein, Domain 3"/>
    <property type="match status" value="1"/>
</dbReference>
<evidence type="ECO:0000256" key="3">
    <source>
        <dbReference type="ARBA" id="ARBA00022729"/>
    </source>
</evidence>
<dbReference type="InterPro" id="IPR030678">
    <property type="entry name" value="Peptide/Ni-bd"/>
</dbReference>
<dbReference type="HOGENOM" id="CLU_017028_7_4_9"/>
<keyword evidence="4" id="KW-1133">Transmembrane helix</keyword>
<dbReference type="CDD" id="cd08512">
    <property type="entry name" value="PBP2_NikA_DppA_OppA_like_7"/>
    <property type="match status" value="1"/>
</dbReference>
<dbReference type="InterPro" id="IPR039424">
    <property type="entry name" value="SBP_5"/>
</dbReference>
<proteinExistence type="inferred from homology"/>
<dbReference type="EMBL" id="ACCJ01000468">
    <property type="protein sequence ID" value="EEG52212.1"/>
    <property type="molecule type" value="Genomic_DNA"/>
</dbReference>
<dbReference type="GO" id="GO:0042597">
    <property type="term" value="C:periplasmic space"/>
    <property type="evidence" value="ECO:0007669"/>
    <property type="project" value="UniProtKB-ARBA"/>
</dbReference>
<evidence type="ECO:0000256" key="2">
    <source>
        <dbReference type="ARBA" id="ARBA00022448"/>
    </source>
</evidence>
<feature type="domain" description="Solute-binding protein family 5" evidence="5">
    <location>
        <begin position="114"/>
        <end position="452"/>
    </location>
</feature>
<dbReference type="GO" id="GO:1904680">
    <property type="term" value="F:peptide transmembrane transporter activity"/>
    <property type="evidence" value="ECO:0007669"/>
    <property type="project" value="TreeGrafter"/>
</dbReference>
<evidence type="ECO:0000256" key="1">
    <source>
        <dbReference type="ARBA" id="ARBA00005695"/>
    </source>
</evidence>
<evidence type="ECO:0000313" key="7">
    <source>
        <dbReference type="Proteomes" id="UP000004756"/>
    </source>
</evidence>
<accession>C0D8X6</accession>
<dbReference type="Proteomes" id="UP000004756">
    <property type="component" value="Unassembled WGS sequence"/>
</dbReference>
<name>C0D8X6_9FIRM</name>
<feature type="transmembrane region" description="Helical" evidence="4">
    <location>
        <begin position="30"/>
        <end position="50"/>
    </location>
</feature>
<comment type="similarity">
    <text evidence="1">Belongs to the bacterial solute-binding protein 5 family.</text>
</comment>
<dbReference type="GO" id="GO:0043190">
    <property type="term" value="C:ATP-binding cassette (ABC) transporter complex"/>
    <property type="evidence" value="ECO:0007669"/>
    <property type="project" value="InterPro"/>
</dbReference>
<dbReference type="Pfam" id="PF00496">
    <property type="entry name" value="SBP_bac_5"/>
    <property type="match status" value="1"/>
</dbReference>
<dbReference type="AlphaFoldDB" id="C0D8X6"/>
<evidence type="ECO:0000259" key="5">
    <source>
        <dbReference type="Pfam" id="PF00496"/>
    </source>
</evidence>